<dbReference type="Gene3D" id="4.10.240.10">
    <property type="entry name" value="Zn(2)-C6 fungal-type DNA-binding domain"/>
    <property type="match status" value="1"/>
</dbReference>
<dbReference type="PANTHER" id="PTHR31313:SF83">
    <property type="entry name" value="ZN(II)2CYS6 TRANSCRIPTION FACTOR (EUROFUNG)"/>
    <property type="match status" value="1"/>
</dbReference>
<evidence type="ECO:0000313" key="10">
    <source>
        <dbReference type="EMBL" id="KAB8214485.1"/>
    </source>
</evidence>
<keyword evidence="5" id="KW-0238">DNA-binding</keyword>
<dbReference type="GO" id="GO:0005634">
    <property type="term" value="C:nucleus"/>
    <property type="evidence" value="ECO:0007669"/>
    <property type="project" value="UniProtKB-SubCell"/>
</dbReference>
<reference evidence="10 11" key="1">
    <citation type="submission" date="2019-04" db="EMBL/GenBank/DDBJ databases">
        <title>Fungal friends and foes A comparative genomics study of 23 Aspergillus species from section Flavi.</title>
        <authorList>
            <consortium name="DOE Joint Genome Institute"/>
            <person name="Kjaerbolling I."/>
            <person name="Vesth T.C."/>
            <person name="Frisvad J.C."/>
            <person name="Nybo J.L."/>
            <person name="Theobald S."/>
            <person name="Kildgaard S."/>
            <person name="Petersen T.I."/>
            <person name="Kuo A."/>
            <person name="Sato A."/>
            <person name="Lyhne E.K."/>
            <person name="Kogle M.E."/>
            <person name="Wiebenga A."/>
            <person name="Kun R.S."/>
            <person name="Lubbers R.J."/>
            <person name="Makela M.R."/>
            <person name="Barry K."/>
            <person name="Chovatia M."/>
            <person name="Clum A."/>
            <person name="Daum C."/>
            <person name="Haridas S."/>
            <person name="He G."/>
            <person name="LaButti K."/>
            <person name="Lipzen A."/>
            <person name="Mondo S."/>
            <person name="Pangilinan J."/>
            <person name="Riley R."/>
            <person name="Salamov A."/>
            <person name="Simmons B.A."/>
            <person name="Magnuson J.K."/>
            <person name="Henrissat B."/>
            <person name="Mortensen U.H."/>
            <person name="Larsen T.O."/>
            <person name="De vries R.P."/>
            <person name="Grigoriev I.V."/>
            <person name="Machida M."/>
            <person name="Baker S.E."/>
            <person name="Andersen M.R."/>
        </authorList>
    </citation>
    <scope>NUCLEOTIDE SEQUENCE [LARGE SCALE GENOMIC DNA]</scope>
    <source>
        <strain evidence="10 11">CBS 126849</strain>
    </source>
</reference>
<evidence type="ECO:0000256" key="8">
    <source>
        <dbReference type="SAM" id="MobiDB-lite"/>
    </source>
</evidence>
<dbReference type="GO" id="GO:0006351">
    <property type="term" value="P:DNA-templated transcription"/>
    <property type="evidence" value="ECO:0007669"/>
    <property type="project" value="InterPro"/>
</dbReference>
<dbReference type="GO" id="GO:0008270">
    <property type="term" value="F:zinc ion binding"/>
    <property type="evidence" value="ECO:0007669"/>
    <property type="project" value="InterPro"/>
</dbReference>
<name>A0A5N6EBQ9_9EURO</name>
<dbReference type="Proteomes" id="UP000326799">
    <property type="component" value="Unassembled WGS sequence"/>
</dbReference>
<dbReference type="SUPFAM" id="SSF57701">
    <property type="entry name" value="Zn2/Cys6 DNA-binding domain"/>
    <property type="match status" value="1"/>
</dbReference>
<feature type="compositionally biased region" description="Polar residues" evidence="8">
    <location>
        <begin position="155"/>
        <end position="166"/>
    </location>
</feature>
<evidence type="ECO:0000256" key="4">
    <source>
        <dbReference type="ARBA" id="ARBA00023015"/>
    </source>
</evidence>
<evidence type="ECO:0000256" key="2">
    <source>
        <dbReference type="ARBA" id="ARBA00022723"/>
    </source>
</evidence>
<dbReference type="SMART" id="SM00066">
    <property type="entry name" value="GAL4"/>
    <property type="match status" value="1"/>
</dbReference>
<dbReference type="InterPro" id="IPR036864">
    <property type="entry name" value="Zn2-C6_fun-type_DNA-bd_sf"/>
</dbReference>
<keyword evidence="6" id="KW-0804">Transcription</keyword>
<comment type="subcellular location">
    <subcellularLocation>
        <location evidence="1">Nucleus</location>
    </subcellularLocation>
</comment>
<dbReference type="PANTHER" id="PTHR31313">
    <property type="entry name" value="TY1 ENHANCER ACTIVATOR"/>
    <property type="match status" value="1"/>
</dbReference>
<keyword evidence="11" id="KW-1185">Reference proteome</keyword>
<evidence type="ECO:0000256" key="3">
    <source>
        <dbReference type="ARBA" id="ARBA00022833"/>
    </source>
</evidence>
<gene>
    <name evidence="10" type="ORF">BDV33DRAFT_196047</name>
</gene>
<dbReference type="InterPro" id="IPR001138">
    <property type="entry name" value="Zn2Cys6_DnaBD"/>
</dbReference>
<evidence type="ECO:0000256" key="1">
    <source>
        <dbReference type="ARBA" id="ARBA00004123"/>
    </source>
</evidence>
<dbReference type="InterPro" id="IPR007219">
    <property type="entry name" value="XnlR_reg_dom"/>
</dbReference>
<keyword evidence="2" id="KW-0479">Metal-binding</keyword>
<feature type="compositionally biased region" description="Polar residues" evidence="8">
    <location>
        <begin position="1"/>
        <end position="13"/>
    </location>
</feature>
<dbReference type="AlphaFoldDB" id="A0A5N6EBQ9"/>
<dbReference type="GO" id="GO:0009893">
    <property type="term" value="P:positive regulation of metabolic process"/>
    <property type="evidence" value="ECO:0007669"/>
    <property type="project" value="UniProtKB-ARBA"/>
</dbReference>
<evidence type="ECO:0000313" key="11">
    <source>
        <dbReference type="Proteomes" id="UP000326799"/>
    </source>
</evidence>
<keyword evidence="7" id="KW-0539">Nucleus</keyword>
<protein>
    <submittedName>
        <fullName evidence="10">Fungal-specific transcription factor domain-containing protein</fullName>
    </submittedName>
</protein>
<proteinExistence type="predicted"/>
<dbReference type="GO" id="GO:0003677">
    <property type="term" value="F:DNA binding"/>
    <property type="evidence" value="ECO:0007669"/>
    <property type="project" value="UniProtKB-KW"/>
</dbReference>
<dbReference type="CDD" id="cd14723">
    <property type="entry name" value="ZIP_Ppr1"/>
    <property type="match status" value="1"/>
</dbReference>
<sequence>MANNISTASSDPYQASWAAPATGRRRYTSKACEECRRRRAKCDGSRPVCGRCFGRHLSCQYSAKEDGRQPAPKSYVVLLRDRIEMLEAVLRMHGITPTPTTGTRGSSDAEGLCEALQGTLTLDQTMNFDQDGELRYFGPSSGRQPIQQYAGGGDLSSSEPSGQSDRSGWCRSRRGVNRLYQSMTEDDHIDPTLVNELVSLYFTWECPWAPVVDEALFRRSWQAKDDDRYFSPLLLNAILACGSRHSDRVEIRSDPDDPNTAGRLFLEKAEVLLYYDLKCPNITTLQSLVVMATTYIAMGAEATGWLHQGMASRLAQDMGLNLDSVLLRSSANLSMEDVDLRRRVYWALYCDDKLAASYTGRVCTLMFPGCRDGCHKRSTVAILAEEDMITAHLVAFSLLCQILETMLQSLWAPQPLLDEAQRSEFFNKCLLQLRSWFYDLPPRLRIDRPSQFPQVYVLHMTYHTGCILLARPFLRAWPTSAKTTQEAAQKLCRNAARAILATAQKYQQQFSSFRRSPISATHAIVSAAVVFLGEYSVSGTGRGEIESCLQVLGELSTSWNCANRFCQNLRAALDRLSSSKTDLSPHLSRETSIPTLPDVAVLDSIDIFSDPFPDAFPNPATPSALSLSSFLEYSLDQEHGLESGMRDFPFLNA</sequence>
<feature type="region of interest" description="Disordered" evidence="8">
    <location>
        <begin position="147"/>
        <end position="170"/>
    </location>
</feature>
<dbReference type="CDD" id="cd00067">
    <property type="entry name" value="GAL4"/>
    <property type="match status" value="1"/>
</dbReference>
<keyword evidence="3" id="KW-0862">Zinc</keyword>
<accession>A0A5N6EBQ9</accession>
<dbReference type="EMBL" id="ML733534">
    <property type="protein sequence ID" value="KAB8214485.1"/>
    <property type="molecule type" value="Genomic_DNA"/>
</dbReference>
<evidence type="ECO:0000259" key="9">
    <source>
        <dbReference type="PROSITE" id="PS50048"/>
    </source>
</evidence>
<dbReference type="Pfam" id="PF04082">
    <property type="entry name" value="Fungal_trans"/>
    <property type="match status" value="1"/>
</dbReference>
<feature type="region of interest" description="Disordered" evidence="8">
    <location>
        <begin position="1"/>
        <end position="20"/>
    </location>
</feature>
<keyword evidence="4" id="KW-0805">Transcription regulation</keyword>
<dbReference type="PROSITE" id="PS50048">
    <property type="entry name" value="ZN2_CY6_FUNGAL_2"/>
    <property type="match status" value="1"/>
</dbReference>
<feature type="domain" description="Zn(2)-C6 fungal-type" evidence="9">
    <location>
        <begin position="31"/>
        <end position="61"/>
    </location>
</feature>
<evidence type="ECO:0000256" key="7">
    <source>
        <dbReference type="ARBA" id="ARBA00023242"/>
    </source>
</evidence>
<dbReference type="GO" id="GO:0000981">
    <property type="term" value="F:DNA-binding transcription factor activity, RNA polymerase II-specific"/>
    <property type="evidence" value="ECO:0007669"/>
    <property type="project" value="InterPro"/>
</dbReference>
<dbReference type="Pfam" id="PF00172">
    <property type="entry name" value="Zn_clus"/>
    <property type="match status" value="1"/>
</dbReference>
<organism evidence="10 11">
    <name type="scientific">Aspergillus novoparasiticus</name>
    <dbReference type="NCBI Taxonomy" id="986946"/>
    <lineage>
        <taxon>Eukaryota</taxon>
        <taxon>Fungi</taxon>
        <taxon>Dikarya</taxon>
        <taxon>Ascomycota</taxon>
        <taxon>Pezizomycotina</taxon>
        <taxon>Eurotiomycetes</taxon>
        <taxon>Eurotiomycetidae</taxon>
        <taxon>Eurotiales</taxon>
        <taxon>Aspergillaceae</taxon>
        <taxon>Aspergillus</taxon>
        <taxon>Aspergillus subgen. Circumdati</taxon>
    </lineage>
</organism>
<dbReference type="CDD" id="cd12148">
    <property type="entry name" value="fungal_TF_MHR"/>
    <property type="match status" value="1"/>
</dbReference>
<evidence type="ECO:0000256" key="6">
    <source>
        <dbReference type="ARBA" id="ARBA00023163"/>
    </source>
</evidence>
<dbReference type="SMART" id="SM00906">
    <property type="entry name" value="Fungal_trans"/>
    <property type="match status" value="1"/>
</dbReference>
<dbReference type="InterPro" id="IPR051615">
    <property type="entry name" value="Transcr_Regulatory_Elem"/>
</dbReference>
<evidence type="ECO:0000256" key="5">
    <source>
        <dbReference type="ARBA" id="ARBA00023125"/>
    </source>
</evidence>
<dbReference type="PROSITE" id="PS00463">
    <property type="entry name" value="ZN2_CY6_FUNGAL_1"/>
    <property type="match status" value="1"/>
</dbReference>